<sequence>MVDVNAPYPSNPGSRRLPNGIIPVHDKELLVIDTPLGSKPFVIYPDHAFLWTDTNSPHLSQRVARWLLFFSEYNFRVEYKPDKLNVLANALSRRSDYELAGHDRSVRSDIPFIARFPLPRWSCDPALYLPPVDTQSVTTSMASSEDVTEFGDSKDANYYPSVTSYNFASPCKF</sequence>
<proteinExistence type="predicted"/>
<name>A0A2P4X8N8_9STRA</name>
<evidence type="ECO:0000313" key="2">
    <source>
        <dbReference type="Proteomes" id="UP000237271"/>
    </source>
</evidence>
<dbReference type="SUPFAM" id="SSF56672">
    <property type="entry name" value="DNA/RNA polymerases"/>
    <property type="match status" value="1"/>
</dbReference>
<protein>
    <submittedName>
        <fullName evidence="1">Pol protein</fullName>
    </submittedName>
</protein>
<dbReference type="InterPro" id="IPR043502">
    <property type="entry name" value="DNA/RNA_pol_sf"/>
</dbReference>
<accession>A0A2P4X8N8</accession>
<comment type="caution">
    <text evidence="1">The sequence shown here is derived from an EMBL/GenBank/DDBJ whole genome shotgun (WGS) entry which is preliminary data.</text>
</comment>
<dbReference type="EMBL" id="NCKW01015736">
    <property type="protein sequence ID" value="POM61912.1"/>
    <property type="molecule type" value="Genomic_DNA"/>
</dbReference>
<keyword evidence="2" id="KW-1185">Reference proteome</keyword>
<dbReference type="AlphaFoldDB" id="A0A2P4X8N8"/>
<reference evidence="1 2" key="1">
    <citation type="journal article" date="2017" name="Genome Biol. Evol.">
        <title>Phytophthora megakarya and P. palmivora, closely related causal agents of cacao black pod rot, underwent increases in genome sizes and gene numbers by different mechanisms.</title>
        <authorList>
            <person name="Ali S.S."/>
            <person name="Shao J."/>
            <person name="Lary D.J."/>
            <person name="Kronmiller B."/>
            <person name="Shen D."/>
            <person name="Strem M.D."/>
            <person name="Amoako-Attah I."/>
            <person name="Akrofi A.Y."/>
            <person name="Begoude B.A."/>
            <person name="Ten Hoopen G.M."/>
            <person name="Coulibaly K."/>
            <person name="Kebe B.I."/>
            <person name="Melnick R.L."/>
            <person name="Guiltinan M.J."/>
            <person name="Tyler B.M."/>
            <person name="Meinhardt L.W."/>
            <person name="Bailey B.A."/>
        </authorList>
    </citation>
    <scope>NUCLEOTIDE SEQUENCE [LARGE SCALE GENOMIC DNA]</scope>
    <source>
        <strain evidence="2">sbr112.9</strain>
    </source>
</reference>
<gene>
    <name evidence="1" type="ORF">PHPALM_28996</name>
</gene>
<evidence type="ECO:0000313" key="1">
    <source>
        <dbReference type="EMBL" id="POM61912.1"/>
    </source>
</evidence>
<dbReference type="OrthoDB" id="111931at2759"/>
<organism evidence="1 2">
    <name type="scientific">Phytophthora palmivora</name>
    <dbReference type="NCBI Taxonomy" id="4796"/>
    <lineage>
        <taxon>Eukaryota</taxon>
        <taxon>Sar</taxon>
        <taxon>Stramenopiles</taxon>
        <taxon>Oomycota</taxon>
        <taxon>Peronosporomycetes</taxon>
        <taxon>Peronosporales</taxon>
        <taxon>Peronosporaceae</taxon>
        <taxon>Phytophthora</taxon>
    </lineage>
</organism>
<dbReference type="Proteomes" id="UP000237271">
    <property type="component" value="Unassembled WGS sequence"/>
</dbReference>